<evidence type="ECO:0000256" key="6">
    <source>
        <dbReference type="ARBA" id="ARBA00023180"/>
    </source>
</evidence>
<accession>A0A2A6C5S2</accession>
<dbReference type="GO" id="GO:0055085">
    <property type="term" value="P:transmembrane transport"/>
    <property type="evidence" value="ECO:0000318"/>
    <property type="project" value="GO_Central"/>
</dbReference>
<keyword evidence="4" id="KW-1133">Transmembrane helix</keyword>
<accession>A0A8R1YLJ4</accession>
<evidence type="ECO:0000313" key="7">
    <source>
        <dbReference type="EnsemblMetazoa" id="PPA34942.1"/>
    </source>
</evidence>
<gene>
    <name evidence="7" type="primary">WBGene00273311</name>
</gene>
<reference evidence="8" key="1">
    <citation type="journal article" date="2008" name="Nat. Genet.">
        <title>The Pristionchus pacificus genome provides a unique perspective on nematode lifestyle and parasitism.</title>
        <authorList>
            <person name="Dieterich C."/>
            <person name="Clifton S.W."/>
            <person name="Schuster L.N."/>
            <person name="Chinwalla A."/>
            <person name="Delehaunty K."/>
            <person name="Dinkelacker I."/>
            <person name="Fulton L."/>
            <person name="Fulton R."/>
            <person name="Godfrey J."/>
            <person name="Minx P."/>
            <person name="Mitreva M."/>
            <person name="Roeseler W."/>
            <person name="Tian H."/>
            <person name="Witte H."/>
            <person name="Yang S.P."/>
            <person name="Wilson R.K."/>
            <person name="Sommer R.J."/>
        </authorList>
    </citation>
    <scope>NUCLEOTIDE SEQUENCE [LARGE SCALE GENOMIC DNA]</scope>
    <source>
        <strain evidence="8">PS312</strain>
    </source>
</reference>
<evidence type="ECO:0000256" key="2">
    <source>
        <dbReference type="ARBA" id="ARBA00007168"/>
    </source>
</evidence>
<keyword evidence="8" id="KW-1185">Reference proteome</keyword>
<proteinExistence type="inferred from homology"/>
<dbReference type="GO" id="GO:0022857">
    <property type="term" value="F:transmembrane transporter activity"/>
    <property type="evidence" value="ECO:0000318"/>
    <property type="project" value="GO_Central"/>
</dbReference>
<keyword evidence="3" id="KW-0812">Transmembrane</keyword>
<reference evidence="7" key="2">
    <citation type="submission" date="2022-06" db="UniProtKB">
        <authorList>
            <consortium name="EnsemblMetazoa"/>
        </authorList>
    </citation>
    <scope>IDENTIFICATION</scope>
    <source>
        <strain evidence="7">PS312</strain>
    </source>
</reference>
<evidence type="ECO:0000256" key="3">
    <source>
        <dbReference type="ARBA" id="ARBA00022692"/>
    </source>
</evidence>
<keyword evidence="5" id="KW-0472">Membrane</keyword>
<dbReference type="PANTHER" id="PTHR12385:SF14">
    <property type="entry name" value="CHOLINE TRANSPORTER-LIKE 2"/>
    <property type="match status" value="1"/>
</dbReference>
<evidence type="ECO:0000256" key="1">
    <source>
        <dbReference type="ARBA" id="ARBA00004141"/>
    </source>
</evidence>
<dbReference type="EnsemblMetazoa" id="PPA34942.1">
    <property type="protein sequence ID" value="PPA34942.1"/>
    <property type="gene ID" value="WBGene00273311"/>
</dbReference>
<organism evidence="7 8">
    <name type="scientific">Pristionchus pacificus</name>
    <name type="common">Parasitic nematode worm</name>
    <dbReference type="NCBI Taxonomy" id="54126"/>
    <lineage>
        <taxon>Eukaryota</taxon>
        <taxon>Metazoa</taxon>
        <taxon>Ecdysozoa</taxon>
        <taxon>Nematoda</taxon>
        <taxon>Chromadorea</taxon>
        <taxon>Rhabditida</taxon>
        <taxon>Rhabditina</taxon>
        <taxon>Diplogasteromorpha</taxon>
        <taxon>Diplogasteroidea</taxon>
        <taxon>Neodiplogasteridae</taxon>
        <taxon>Pristionchus</taxon>
    </lineage>
</organism>
<dbReference type="AlphaFoldDB" id="A0A2A6C5S2"/>
<dbReference type="GO" id="GO:0016020">
    <property type="term" value="C:membrane"/>
    <property type="evidence" value="ECO:0000318"/>
    <property type="project" value="GO_Central"/>
</dbReference>
<dbReference type="InterPro" id="IPR007603">
    <property type="entry name" value="Choline_transptr-like"/>
</dbReference>
<dbReference type="Proteomes" id="UP000005239">
    <property type="component" value="Unassembled WGS sequence"/>
</dbReference>
<comment type="similarity">
    <text evidence="2">Belongs to the CTL (choline transporter-like) family.</text>
</comment>
<dbReference type="Pfam" id="PF04515">
    <property type="entry name" value="Choline_transpo"/>
    <property type="match status" value="1"/>
</dbReference>
<protein>
    <submittedName>
        <fullName evidence="7">Chtl-1</fullName>
    </submittedName>
</protein>
<dbReference type="PANTHER" id="PTHR12385">
    <property type="entry name" value="CHOLINE TRANSPORTER-LIKE (SLC FAMILY 44)"/>
    <property type="match status" value="1"/>
</dbReference>
<comment type="subcellular location">
    <subcellularLocation>
        <location evidence="1">Membrane</location>
        <topology evidence="1">Multi-pass membrane protein</topology>
    </subcellularLocation>
</comment>
<evidence type="ECO:0000256" key="4">
    <source>
        <dbReference type="ARBA" id="ARBA00022989"/>
    </source>
</evidence>
<name>A0A2A6C5S2_PRIPA</name>
<dbReference type="OrthoDB" id="420519at2759"/>
<evidence type="ECO:0000256" key="5">
    <source>
        <dbReference type="ARBA" id="ARBA00023136"/>
    </source>
</evidence>
<sequence length="839" mass="92671">MGKEKQSLEAWPPDNNPMSKRNLDKSCTPHALSLDDSSAIAIDIIRRSSMPPHNKRPAPPLMAPPPLLPPLLGLGPVHPSAPPLDLYASLAAAAPPPYSRRDPAAATRAAPAPPVAAARVAEARKLSPPARFELKTPPAGRRFKSRKQNPTLSMRRGCTDVCCSLLFLVFLVAWAVVAAMAFLWGNPERLIHPTDSFGRTCGAEKKGAYDLSKKPYLVFFDLAKCAAFSTVFTGCQTPQMCVEQCPSEYISYLQMQVSFSTSQIVKALPCLDSVNKASITSFAQLKSLVDQRQCAAYAVKSAPVLGRCIPQVVVGAVEGAAKVNQSLDAIRNSIGFDDPNVPSDSKLNSSSKVIESMVNNDPWIVKIASDISVSWWAILTFILIAGVAAFVWTLVLRIFGSFMIWLSILGIMAAFGAGSGFSWWKWWTLTKAGAVNDYSFQPMFQLYFEMPTTWMVIAIIFSIFLVIVFLILLCVRSRIRIATGMIEESSKAIGSMMSTLVFPLFTFALRFVFFVIWASIAIWLASSGTDNCRNLAMKSDANPWGTACDCRTLGTDPSCSYVNMTKDSTKVAWMQGYNLFALFWTQCFVTALGQIALAGAFASHYWAVDKNKDVPTFPVFRSLYIAFRYHIGSLAFGSLLIAITKFIRVILDWMDKKAQTTQNFVLHYILIALKCCFWCMEVFLKFLTKNAYIMMAIYGKNFFTSAKDSFGLLARNVVRAVVICNVTSFLLFLGKAAIAAGMGACSYYYFSGLWIINGLPRIELYYYFVPIIITVLGSYFIASCFFDTYEMAVKTTFICFLEDSEQNDGSAAKPYFMSDNLKKILNVSNESAAKPPSNA</sequence>
<keyword evidence="6" id="KW-0325">Glycoprotein</keyword>
<evidence type="ECO:0000313" key="8">
    <source>
        <dbReference type="Proteomes" id="UP000005239"/>
    </source>
</evidence>